<keyword evidence="3" id="KW-0804">Transcription</keyword>
<dbReference type="PANTHER" id="PTHR47506:SF1">
    <property type="entry name" value="HTH-TYPE TRANSCRIPTIONAL REGULATOR YJDC"/>
    <property type="match status" value="1"/>
</dbReference>
<organism evidence="6 7">
    <name type="scientific">Litoreibacter ponti</name>
    <dbReference type="NCBI Taxonomy" id="1510457"/>
    <lineage>
        <taxon>Bacteria</taxon>
        <taxon>Pseudomonadati</taxon>
        <taxon>Pseudomonadota</taxon>
        <taxon>Alphaproteobacteria</taxon>
        <taxon>Rhodobacterales</taxon>
        <taxon>Roseobacteraceae</taxon>
        <taxon>Litoreibacter</taxon>
    </lineage>
</organism>
<feature type="DNA-binding region" description="H-T-H motif" evidence="4">
    <location>
        <begin position="29"/>
        <end position="48"/>
    </location>
</feature>
<name>A0A2T6BHD0_9RHOB</name>
<dbReference type="AlphaFoldDB" id="A0A2T6BHD0"/>
<dbReference type="SUPFAM" id="SSF46689">
    <property type="entry name" value="Homeodomain-like"/>
    <property type="match status" value="1"/>
</dbReference>
<feature type="domain" description="HTH tetR-type" evidence="5">
    <location>
        <begin position="6"/>
        <end position="66"/>
    </location>
</feature>
<protein>
    <submittedName>
        <fullName evidence="6">TetR family transcriptional regulator</fullName>
    </submittedName>
</protein>
<dbReference type="Proteomes" id="UP000243978">
    <property type="component" value="Unassembled WGS sequence"/>
</dbReference>
<dbReference type="OrthoDB" id="9779746at2"/>
<dbReference type="InterPro" id="IPR036271">
    <property type="entry name" value="Tet_transcr_reg_TetR-rel_C_sf"/>
</dbReference>
<keyword evidence="2 4" id="KW-0238">DNA-binding</keyword>
<evidence type="ECO:0000256" key="1">
    <source>
        <dbReference type="ARBA" id="ARBA00023015"/>
    </source>
</evidence>
<dbReference type="InterPro" id="IPR011075">
    <property type="entry name" value="TetR_C"/>
</dbReference>
<evidence type="ECO:0000259" key="5">
    <source>
        <dbReference type="PROSITE" id="PS50977"/>
    </source>
</evidence>
<dbReference type="Pfam" id="PF16925">
    <property type="entry name" value="TetR_C_13"/>
    <property type="match status" value="1"/>
</dbReference>
<dbReference type="InterPro" id="IPR001647">
    <property type="entry name" value="HTH_TetR"/>
</dbReference>
<dbReference type="PANTHER" id="PTHR47506">
    <property type="entry name" value="TRANSCRIPTIONAL REGULATORY PROTEIN"/>
    <property type="match status" value="1"/>
</dbReference>
<dbReference type="Gene3D" id="1.10.10.60">
    <property type="entry name" value="Homeodomain-like"/>
    <property type="match status" value="1"/>
</dbReference>
<comment type="caution">
    <text evidence="6">The sequence shown here is derived from an EMBL/GenBank/DDBJ whole genome shotgun (WGS) entry which is preliminary data.</text>
</comment>
<evidence type="ECO:0000256" key="3">
    <source>
        <dbReference type="ARBA" id="ARBA00023163"/>
    </source>
</evidence>
<dbReference type="EMBL" id="QBKS01000001">
    <property type="protein sequence ID" value="PTX55471.1"/>
    <property type="molecule type" value="Genomic_DNA"/>
</dbReference>
<evidence type="ECO:0000256" key="2">
    <source>
        <dbReference type="ARBA" id="ARBA00023125"/>
    </source>
</evidence>
<dbReference type="PROSITE" id="PS50977">
    <property type="entry name" value="HTH_TETR_2"/>
    <property type="match status" value="1"/>
</dbReference>
<keyword evidence="1" id="KW-0805">Transcription regulation</keyword>
<sequence length="198" mass="21558">MARPRSFDEDTVVDAAMVAFWRTGFDDTPINALENATGIKRISLYNAFGDKEGLFLAALDRYHLGALEVYEGMVAQGDLDAIQKLFTAMSSPADPDAPAHAGCLMVNTVLDVRRASENVKARIEGYRKLLRSSLVSALENARSSGQMDADDALIERRATYLLGLLWGALAMIRVEGKTTAARDIADIGNAVIDSWRSC</sequence>
<dbReference type="SUPFAM" id="SSF48498">
    <property type="entry name" value="Tetracyclin repressor-like, C-terminal domain"/>
    <property type="match status" value="1"/>
</dbReference>
<dbReference type="GO" id="GO:0003677">
    <property type="term" value="F:DNA binding"/>
    <property type="evidence" value="ECO:0007669"/>
    <property type="project" value="UniProtKB-UniRule"/>
</dbReference>
<evidence type="ECO:0000256" key="4">
    <source>
        <dbReference type="PROSITE-ProRule" id="PRU00335"/>
    </source>
</evidence>
<dbReference type="Gene3D" id="1.10.357.10">
    <property type="entry name" value="Tetracycline Repressor, domain 2"/>
    <property type="match status" value="1"/>
</dbReference>
<evidence type="ECO:0000313" key="6">
    <source>
        <dbReference type="EMBL" id="PTX55471.1"/>
    </source>
</evidence>
<keyword evidence="7" id="KW-1185">Reference proteome</keyword>
<proteinExistence type="predicted"/>
<accession>A0A2T6BHD0</accession>
<evidence type="ECO:0000313" key="7">
    <source>
        <dbReference type="Proteomes" id="UP000243978"/>
    </source>
</evidence>
<dbReference type="Pfam" id="PF00440">
    <property type="entry name" value="TetR_N"/>
    <property type="match status" value="1"/>
</dbReference>
<dbReference type="RefSeq" id="WP_107843758.1">
    <property type="nucleotide sequence ID" value="NZ_QBKS01000001.1"/>
</dbReference>
<dbReference type="InterPro" id="IPR009057">
    <property type="entry name" value="Homeodomain-like_sf"/>
</dbReference>
<gene>
    <name evidence="6" type="ORF">C8N43_0110</name>
</gene>
<reference evidence="6 7" key="1">
    <citation type="submission" date="2018-04" db="EMBL/GenBank/DDBJ databases">
        <title>Genomic Encyclopedia of Archaeal and Bacterial Type Strains, Phase II (KMG-II): from individual species to whole genera.</title>
        <authorList>
            <person name="Goeker M."/>
        </authorList>
    </citation>
    <scope>NUCLEOTIDE SEQUENCE [LARGE SCALE GENOMIC DNA]</scope>
    <source>
        <strain evidence="6 7">DSM 100977</strain>
    </source>
</reference>